<evidence type="ECO:0000313" key="3">
    <source>
        <dbReference type="Proteomes" id="UP000315003"/>
    </source>
</evidence>
<dbReference type="OrthoDB" id="225378at2"/>
<evidence type="ECO:0000313" key="2">
    <source>
        <dbReference type="EMBL" id="QDT59003.1"/>
    </source>
</evidence>
<dbReference type="AlphaFoldDB" id="A0A517SSD3"/>
<name>A0A517SSD3_9BACT</name>
<protein>
    <recommendedName>
        <fullName evidence="4">Transporter</fullName>
    </recommendedName>
</protein>
<keyword evidence="1" id="KW-0732">Signal</keyword>
<dbReference type="EMBL" id="CP036272">
    <property type="protein sequence ID" value="QDT59003.1"/>
    <property type="molecule type" value="Genomic_DNA"/>
</dbReference>
<proteinExistence type="predicted"/>
<evidence type="ECO:0008006" key="4">
    <source>
        <dbReference type="Google" id="ProtNLM"/>
    </source>
</evidence>
<feature type="signal peptide" evidence="1">
    <location>
        <begin position="1"/>
        <end position="29"/>
    </location>
</feature>
<sequence length="375" mass="41036" precursor="true">MLSFCKTKSRALGKIFLGVSCLLVSLNQAADVDAVHHGDDADQTPEVLMLGDGGLLQPQVLVRGSRIFYMATHAWKAGENNPVLPTDRFSFQINSLQNVATGRSGAGTRTDAIQEFRFLAEKTLFDGNVSVELLLPFYNTTLYESSSQADFSLGSQIDTQFGDLGFGVKGLLFSNGSSAVSAGLRVETPTKDDYRIWDDVRSDDSVWHFTPYISGRWDNRENWFASGVLSYRLNDSPFRSYVVGTSNDVLLREPEYLALDGALGCWLCKRNHGSGLADVAAMFEVHYTSASTRQSNRPAGALQGIPTNNSDLGYTDYLNLTIGCAAYFDGGLEYSGGFAFPLRDTLTPSGSGTSYISSTDRSYSWAFVSNVGWRF</sequence>
<keyword evidence="3" id="KW-1185">Reference proteome</keyword>
<feature type="chain" id="PRO_5022223727" description="Transporter" evidence="1">
    <location>
        <begin position="30"/>
        <end position="375"/>
    </location>
</feature>
<dbReference type="Proteomes" id="UP000315003">
    <property type="component" value="Chromosome"/>
</dbReference>
<evidence type="ECO:0000256" key="1">
    <source>
        <dbReference type="SAM" id="SignalP"/>
    </source>
</evidence>
<gene>
    <name evidence="2" type="ORF">SV7mr_15070</name>
</gene>
<organism evidence="2 3">
    <name type="scientific">Stieleria bergensis</name>
    <dbReference type="NCBI Taxonomy" id="2528025"/>
    <lineage>
        <taxon>Bacteria</taxon>
        <taxon>Pseudomonadati</taxon>
        <taxon>Planctomycetota</taxon>
        <taxon>Planctomycetia</taxon>
        <taxon>Pirellulales</taxon>
        <taxon>Pirellulaceae</taxon>
        <taxon>Stieleria</taxon>
    </lineage>
</organism>
<reference evidence="2 3" key="1">
    <citation type="submission" date="2019-02" db="EMBL/GenBank/DDBJ databases">
        <title>Deep-cultivation of Planctomycetes and their phenomic and genomic characterization uncovers novel biology.</title>
        <authorList>
            <person name="Wiegand S."/>
            <person name="Jogler M."/>
            <person name="Boedeker C."/>
            <person name="Pinto D."/>
            <person name="Vollmers J."/>
            <person name="Rivas-Marin E."/>
            <person name="Kohn T."/>
            <person name="Peeters S.H."/>
            <person name="Heuer A."/>
            <person name="Rast P."/>
            <person name="Oberbeckmann S."/>
            <person name="Bunk B."/>
            <person name="Jeske O."/>
            <person name="Meyerdierks A."/>
            <person name="Storesund J.E."/>
            <person name="Kallscheuer N."/>
            <person name="Luecker S."/>
            <person name="Lage O.M."/>
            <person name="Pohl T."/>
            <person name="Merkel B.J."/>
            <person name="Hornburger P."/>
            <person name="Mueller R.-W."/>
            <person name="Bruemmer F."/>
            <person name="Labrenz M."/>
            <person name="Spormann A.M."/>
            <person name="Op den Camp H."/>
            <person name="Overmann J."/>
            <person name="Amann R."/>
            <person name="Jetten M.S.M."/>
            <person name="Mascher T."/>
            <person name="Medema M.H."/>
            <person name="Devos D.P."/>
            <person name="Kaster A.-K."/>
            <person name="Ovreas L."/>
            <person name="Rohde M."/>
            <person name="Galperin M.Y."/>
            <person name="Jogler C."/>
        </authorList>
    </citation>
    <scope>NUCLEOTIDE SEQUENCE [LARGE SCALE GENOMIC DNA]</scope>
    <source>
        <strain evidence="2 3">SV_7m_r</strain>
    </source>
</reference>
<accession>A0A517SSD3</accession>
<dbReference type="RefSeq" id="WP_145270571.1">
    <property type="nucleotide sequence ID" value="NZ_CP036272.1"/>
</dbReference>